<accession>A0A2T6ANW2</accession>
<name>A0A2T6ANW2_9RHOB</name>
<keyword evidence="2" id="KW-1185">Reference proteome</keyword>
<proteinExistence type="predicted"/>
<dbReference type="Proteomes" id="UP000244069">
    <property type="component" value="Unassembled WGS sequence"/>
</dbReference>
<comment type="caution">
    <text evidence="1">The sequence shown here is derived from an EMBL/GenBank/DDBJ whole genome shotgun (WGS) entry which is preliminary data.</text>
</comment>
<dbReference type="PROSITE" id="PS51318">
    <property type="entry name" value="TAT"/>
    <property type="match status" value="1"/>
</dbReference>
<protein>
    <recommendedName>
        <fullName evidence="3">Metal-binding protein</fullName>
    </recommendedName>
</protein>
<dbReference type="InterPro" id="IPR006311">
    <property type="entry name" value="TAT_signal"/>
</dbReference>
<sequence length="159" mass="17122">MKQAHMTRRAMLAGTAALGLTAFLPLRGRAAAPAIHVLKDPNCGCCSAWVEILERDGFDVTVELSRGAALSRYKIDNGIPVQMASCHTARIDGYMIEGHVPVADIRRLLNDRPDAVGLAVPGMPYGSPGMGPETRREAYEVHLILQDGSTEVFTSYDAA</sequence>
<evidence type="ECO:0000313" key="2">
    <source>
        <dbReference type="Proteomes" id="UP000244069"/>
    </source>
</evidence>
<dbReference type="InterPro" id="IPR007332">
    <property type="entry name" value="DUF411"/>
</dbReference>
<dbReference type="OrthoDB" id="14727at2"/>
<dbReference type="RefSeq" id="WP_107977747.1">
    <property type="nucleotide sequence ID" value="NZ_BMEZ01000021.1"/>
</dbReference>
<evidence type="ECO:0000313" key="1">
    <source>
        <dbReference type="EMBL" id="PTX45521.1"/>
    </source>
</evidence>
<dbReference type="Pfam" id="PF04214">
    <property type="entry name" value="DUF411"/>
    <property type="match status" value="1"/>
</dbReference>
<dbReference type="AlphaFoldDB" id="A0A2T6ANW2"/>
<dbReference type="EMBL" id="QBKN01000021">
    <property type="protein sequence ID" value="PTX45521.1"/>
    <property type="molecule type" value="Genomic_DNA"/>
</dbReference>
<reference evidence="1 2" key="1">
    <citation type="submission" date="2018-04" db="EMBL/GenBank/DDBJ databases">
        <title>Genomic Encyclopedia of Archaeal and Bacterial Type Strains, Phase II (KMG-II): from individual species to whole genera.</title>
        <authorList>
            <person name="Goeker M."/>
        </authorList>
    </citation>
    <scope>NUCLEOTIDE SEQUENCE [LARGE SCALE GENOMIC DNA]</scope>
    <source>
        <strain evidence="1 2">DSM 29329</strain>
    </source>
</reference>
<evidence type="ECO:0008006" key="3">
    <source>
        <dbReference type="Google" id="ProtNLM"/>
    </source>
</evidence>
<organism evidence="1 2">
    <name type="scientific">Allosediminivita pacifica</name>
    <dbReference type="NCBI Taxonomy" id="1267769"/>
    <lineage>
        <taxon>Bacteria</taxon>
        <taxon>Pseudomonadati</taxon>
        <taxon>Pseudomonadota</taxon>
        <taxon>Alphaproteobacteria</taxon>
        <taxon>Rhodobacterales</taxon>
        <taxon>Paracoccaceae</taxon>
        <taxon>Allosediminivita</taxon>
    </lineage>
</organism>
<gene>
    <name evidence="1" type="ORF">C8N44_12143</name>
</gene>